<keyword evidence="2" id="KW-1185">Reference proteome</keyword>
<proteinExistence type="predicted"/>
<dbReference type="EMBL" id="KZ994212">
    <property type="protein sequence ID" value="RKO93516.1"/>
    <property type="molecule type" value="Genomic_DNA"/>
</dbReference>
<evidence type="ECO:0000313" key="2">
    <source>
        <dbReference type="Proteomes" id="UP000269721"/>
    </source>
</evidence>
<reference evidence="2" key="1">
    <citation type="journal article" date="2018" name="Nat. Microbiol.">
        <title>Leveraging single-cell genomics to expand the fungal tree of life.</title>
        <authorList>
            <person name="Ahrendt S.R."/>
            <person name="Quandt C.A."/>
            <person name="Ciobanu D."/>
            <person name="Clum A."/>
            <person name="Salamov A."/>
            <person name="Andreopoulos B."/>
            <person name="Cheng J.F."/>
            <person name="Woyke T."/>
            <person name="Pelin A."/>
            <person name="Henrissat B."/>
            <person name="Reynolds N.K."/>
            <person name="Benny G.L."/>
            <person name="Smith M.E."/>
            <person name="James T.Y."/>
            <person name="Grigoriev I.V."/>
        </authorList>
    </citation>
    <scope>NUCLEOTIDE SEQUENCE [LARGE SCALE GENOMIC DNA]</scope>
</reference>
<dbReference type="Proteomes" id="UP000269721">
    <property type="component" value="Unassembled WGS sequence"/>
</dbReference>
<protein>
    <submittedName>
        <fullName evidence="1">Uncharacterized protein</fullName>
    </submittedName>
</protein>
<accession>A0A4P9WRH2</accession>
<name>A0A4P9WRH2_9FUNG</name>
<dbReference type="AlphaFoldDB" id="A0A4P9WRH2"/>
<sequence>MTLIPANTEEWNGGVGEVSKAETRDVWILKPPSPHLRPTPHSLPAIPALHTSPLTTADMGYDSALLLPSSHPELIYPRSFTPYQRRAGWAKEGKHKEDKERGQGEGPIWMAIKENGAGSEEKWAPFMGLLTPPTPSPLKGSACTGLMS</sequence>
<gene>
    <name evidence="1" type="ORF">BDK51DRAFT_26984</name>
</gene>
<organism evidence="1 2">
    <name type="scientific">Blyttiomyces helicus</name>
    <dbReference type="NCBI Taxonomy" id="388810"/>
    <lineage>
        <taxon>Eukaryota</taxon>
        <taxon>Fungi</taxon>
        <taxon>Fungi incertae sedis</taxon>
        <taxon>Chytridiomycota</taxon>
        <taxon>Chytridiomycota incertae sedis</taxon>
        <taxon>Chytridiomycetes</taxon>
        <taxon>Chytridiomycetes incertae sedis</taxon>
        <taxon>Blyttiomyces</taxon>
    </lineage>
</organism>
<evidence type="ECO:0000313" key="1">
    <source>
        <dbReference type="EMBL" id="RKO93516.1"/>
    </source>
</evidence>